<dbReference type="Gene3D" id="3.40.50.410">
    <property type="entry name" value="von Willebrand factor, type A domain"/>
    <property type="match status" value="1"/>
</dbReference>
<dbReference type="Gene3D" id="3.40.50.300">
    <property type="entry name" value="P-loop containing nucleotide triphosphate hydrolases"/>
    <property type="match status" value="3"/>
</dbReference>
<feature type="compositionally biased region" description="Pro residues" evidence="2">
    <location>
        <begin position="81"/>
        <end position="96"/>
    </location>
</feature>
<dbReference type="SMART" id="SM00054">
    <property type="entry name" value="EFh"/>
    <property type="match status" value="2"/>
</dbReference>
<evidence type="ECO:0000313" key="5">
    <source>
        <dbReference type="Proteomes" id="UP001642484"/>
    </source>
</evidence>
<feature type="compositionally biased region" description="Low complexity" evidence="2">
    <location>
        <begin position="97"/>
        <end position="106"/>
    </location>
</feature>
<dbReference type="SMART" id="SM00382">
    <property type="entry name" value="AAA"/>
    <property type="match status" value="2"/>
</dbReference>
<feature type="compositionally biased region" description="Basic and acidic residues" evidence="2">
    <location>
        <begin position="1756"/>
        <end position="1776"/>
    </location>
</feature>
<dbReference type="EMBL" id="CAXAMN010012558">
    <property type="protein sequence ID" value="CAK9038515.1"/>
    <property type="molecule type" value="Genomic_DNA"/>
</dbReference>
<dbReference type="InterPro" id="IPR022074">
    <property type="entry name" value="DUF3626"/>
</dbReference>
<keyword evidence="1" id="KW-0175">Coiled coil</keyword>
<evidence type="ECO:0000256" key="2">
    <source>
        <dbReference type="SAM" id="MobiDB-lite"/>
    </source>
</evidence>
<dbReference type="Pfam" id="PF07728">
    <property type="entry name" value="AAA_5"/>
    <property type="match status" value="3"/>
</dbReference>
<feature type="compositionally biased region" description="Acidic residues" evidence="2">
    <location>
        <begin position="1778"/>
        <end position="1788"/>
    </location>
</feature>
<feature type="compositionally biased region" description="Gly residues" evidence="2">
    <location>
        <begin position="1825"/>
        <end position="1842"/>
    </location>
</feature>
<keyword evidence="5" id="KW-1185">Reference proteome</keyword>
<dbReference type="Proteomes" id="UP001642484">
    <property type="component" value="Unassembled WGS sequence"/>
</dbReference>
<feature type="region of interest" description="Disordered" evidence="2">
    <location>
        <begin position="81"/>
        <end position="115"/>
    </location>
</feature>
<dbReference type="SUPFAM" id="SSF47473">
    <property type="entry name" value="EF-hand"/>
    <property type="match status" value="1"/>
</dbReference>
<name>A0ABP0LH84_9DINO</name>
<dbReference type="InterPro" id="IPR003593">
    <property type="entry name" value="AAA+_ATPase"/>
</dbReference>
<dbReference type="InterPro" id="IPR011704">
    <property type="entry name" value="ATPase_dyneun-rel_AAA"/>
</dbReference>
<feature type="region of interest" description="Disordered" evidence="2">
    <location>
        <begin position="617"/>
        <end position="712"/>
    </location>
</feature>
<accession>A0ABP0LH84</accession>
<dbReference type="Pfam" id="PF12294">
    <property type="entry name" value="DUF3626"/>
    <property type="match status" value="1"/>
</dbReference>
<evidence type="ECO:0000313" key="4">
    <source>
        <dbReference type="EMBL" id="CAK9038515.1"/>
    </source>
</evidence>
<dbReference type="PROSITE" id="PS50222">
    <property type="entry name" value="EF_HAND_2"/>
    <property type="match status" value="2"/>
</dbReference>
<feature type="domain" description="EF-hand" evidence="3">
    <location>
        <begin position="186"/>
        <end position="221"/>
    </location>
</feature>
<evidence type="ECO:0000256" key="1">
    <source>
        <dbReference type="SAM" id="Coils"/>
    </source>
</evidence>
<evidence type="ECO:0000259" key="3">
    <source>
        <dbReference type="PROSITE" id="PS50222"/>
    </source>
</evidence>
<dbReference type="SUPFAM" id="SSF52540">
    <property type="entry name" value="P-loop containing nucleoside triphosphate hydrolases"/>
    <property type="match status" value="3"/>
</dbReference>
<dbReference type="PANTHER" id="PTHR21610:SF9">
    <property type="entry name" value="VON WILLEBRAND FACTOR A DOMAIN-CONTAINING PROTEIN 8"/>
    <property type="match status" value="1"/>
</dbReference>
<reference evidence="4 5" key="1">
    <citation type="submission" date="2024-02" db="EMBL/GenBank/DDBJ databases">
        <authorList>
            <person name="Chen Y."/>
            <person name="Shah S."/>
            <person name="Dougan E. K."/>
            <person name="Thang M."/>
            <person name="Chan C."/>
        </authorList>
    </citation>
    <scope>NUCLEOTIDE SEQUENCE [LARGE SCALE GENOMIC DNA]</scope>
</reference>
<feature type="domain" description="EF-hand" evidence="3">
    <location>
        <begin position="225"/>
        <end position="251"/>
    </location>
</feature>
<dbReference type="InterPro" id="IPR002048">
    <property type="entry name" value="EF_hand_dom"/>
</dbReference>
<feature type="region of interest" description="Disordered" evidence="2">
    <location>
        <begin position="1751"/>
        <end position="1843"/>
    </location>
</feature>
<sequence length="2163" mass="238825">MATPNPRALREQRQRILDAFRAALPESNDLSEGQVKILLKALGVELSDERLKGMVAAASNGSGKVTYEQFISWMFGCEDAPPAPPGLPPGLPPGAPRPGAAGAAPAADDRGPSKVLETKRSLQIIEASVRAQLQQILEQHPYVESGGAASRHPAQPFVENCRKCLELGKYEQAQEELRRTRSVIETDIQQITEAFWRFDKDGSGFLEAAECRHMCAYLGWGSEEWSLMDRDKDSKISLKEFQNFVGKMGGIRQLFEQRRLRISTSRKDVCDYIGIAEGARVRAHYFVQGQKSHGWREAQVLKVGVHMHFGKADTGPGTFGVLLQFGFGTVNTRKWVARQVVPPTWILSGVEDASVASALRESGILDEQQAFWGLLLPETEMQAIARLESCQRKALYTVRAQATKLHDDALPRLRERFQRLGYGDDMLGTVLDWIQDLAPVVVHVHLDRVGAFLEVDEFYRNQFETKTSCGALDPENRTRQNWENVLFGGAYDGAKPFDRPKYGALSVMNDYRGVISARQYGDSYLVLKDVRLRCTFAGTDSGGISSSRLAVLDKYAHVLSEYQDHELHGVRPHHVAFPFLVSILPFTTPPEPPPRAPRRRGAMFDFDQLDETLPVAKPPATTSAAKPPVPAIPVAAPVGGPPSLESLMVDEGSVSEEEASASPAVAWPPPETPKTALQSTEATRNGASGLLPSPPPLHVAPAPAARHSGARPRLRVPTVPAVRGSSVPGNEELFMWMAQKCYLKQDMFLLGDPGPHLRNVALQFAARTGREVEYIGITRDTTEADLKQRREICDGELQFHNAPAVEAALRGRLLILEGVQKAERNVLPLLNNLLENREMSLEDGSFLMAPGREKEIREAAQGGRRLLPVSKNFLVIALGLPVPPYPGTALDPPLRSRFAAKRVPGDVAASAVEKGRARTELLKRLTAVVALWRSEQKEQIRLPRFPEFGLLSVMKLLKLFPALPEATALHSAFPWNLLPLSAAQRTGVQAALKMHQLELPSASGEGYNLKEVEKLQEHCARVCFQNATGDCSALCPCGATGPAGGHAAVLARLAPVQRAVLGQMLRDHAAGMDLCLVGERGVGKTALSRAFAEVLGYRTYTVFCFKDMTARDLTLRRSTDERGNTTWQPSPLIQAALEGGLAVLDGVHRLPGGALAGAVGRLLTDREGALPDGTRLVPQEQWDQWLERGWSTAALCAEGFRPVHPAFRVVATAEPATANGSGGDARCWLEEELLTLFHFTEVKPLPAAQQVKLAAQLCGLSAEHKVLNGLMAYGKALRAAAKSDVSLQPLVLSLRQLLHLARRLSASTASSSVEAEVVKAALSGYVHFLPPLSKQAVLRMMREAMAGVGVKVNLEDAEELKEAQRKAQLAEERGERLKALEEPAIGLRFMPNPSATRHIDEETQKLRDEAHTERRQKHEALLRTARNAAAGAAAGQRGALKVEVTDAEVRLGNVSCKRGRPQRPELVPSTLFVDIPQHVAMLRTMLIDWLLQRHLLLIGNQGVGKNKLADRFLSMLRLEREYLQLHRDTSVQSLTCQPVLQDGKVVYQDSPLVSAVRYGRVLVIDEADKAPLEVVCILKSLAEDGEFSLADGRTIMKPEHLSREVESNDCVLPIAAGFRMIVLANRPGYPFLGNDFYRECGDVFASHAIDNPDVPSEVELLRSYGPSVPQEQLVRLLGLFAELRRLVEEGMLSYPYSTRELVKIVRHLENFPDDPVEEVFGDVFEFDWHDSKLRETLAGVLHGCGFEFNPTAKPVKHGDAQKRLPKDFKSAKHYDSGENAENDGEGFDPGDVGTRDYDDATDQSGKRHAPRAGNWDGRQHIGEGPWDGGSGGTGTAGIGGRAGPYRLDVGQELVMLTEEQKKEVSEEWHKKAQQMADEAYAHRLKELKMSAHDETEYRRLREAVEAQIAAFRLVLESHEAKERERSWQKQQVQGELDEMRLVDGLVGARNIYRRRGEADRSSGDQLLPKRIKFVMDCSGSMYTFNRIDQRLQRLMEASIFIFESFQGFEQKYQYSMVGHSGSGPEAENLVSWGKPPRSAQEQLAIVKQMAAHAQYSHSGDHTLQATDRAIKDVVRTPADEYYVFVVSDADLGRYGIAPSAWNKILMQDKRVNAYVILISSNTDEAETFKSGLTPGHGFVCDHNDLLALTFKQVFSVTMLRNRT</sequence>
<dbReference type="InterPro" id="IPR027417">
    <property type="entry name" value="P-loop_NTPase"/>
</dbReference>
<dbReference type="PANTHER" id="PTHR21610">
    <property type="entry name" value="VON WILLEBRAND FACTOR A DOMAIN-CONTAINING PROTEIN 8"/>
    <property type="match status" value="1"/>
</dbReference>
<dbReference type="InterPro" id="IPR011992">
    <property type="entry name" value="EF-hand-dom_pair"/>
</dbReference>
<comment type="caution">
    <text evidence="4">The sequence shown here is derived from an EMBL/GenBank/DDBJ whole genome shotgun (WGS) entry which is preliminary data.</text>
</comment>
<feature type="compositionally biased region" description="Polar residues" evidence="2">
    <location>
        <begin position="675"/>
        <end position="686"/>
    </location>
</feature>
<feature type="compositionally biased region" description="Low complexity" evidence="2">
    <location>
        <begin position="617"/>
        <end position="642"/>
    </location>
</feature>
<dbReference type="InterPro" id="IPR036465">
    <property type="entry name" value="vWFA_dom_sf"/>
</dbReference>
<dbReference type="CDD" id="cd00051">
    <property type="entry name" value="EFh"/>
    <property type="match status" value="1"/>
</dbReference>
<dbReference type="SUPFAM" id="SSF53300">
    <property type="entry name" value="vWA-like"/>
    <property type="match status" value="1"/>
</dbReference>
<proteinExistence type="predicted"/>
<organism evidence="4 5">
    <name type="scientific">Durusdinium trenchii</name>
    <dbReference type="NCBI Taxonomy" id="1381693"/>
    <lineage>
        <taxon>Eukaryota</taxon>
        <taxon>Sar</taxon>
        <taxon>Alveolata</taxon>
        <taxon>Dinophyceae</taxon>
        <taxon>Suessiales</taxon>
        <taxon>Symbiodiniaceae</taxon>
        <taxon>Durusdinium</taxon>
    </lineage>
</organism>
<protein>
    <recommendedName>
        <fullName evidence="3">EF-hand domain-containing protein</fullName>
    </recommendedName>
</protein>
<dbReference type="InterPro" id="IPR039891">
    <property type="entry name" value="VWA8"/>
</dbReference>
<feature type="coiled-coil region" evidence="1">
    <location>
        <begin position="1353"/>
        <end position="1380"/>
    </location>
</feature>
<dbReference type="Gene3D" id="1.10.238.10">
    <property type="entry name" value="EF-hand"/>
    <property type="match status" value="2"/>
</dbReference>
<gene>
    <name evidence="4" type="ORF">CCMP2556_LOCUS21062</name>
</gene>